<dbReference type="Pfam" id="PF07681">
    <property type="entry name" value="DoxX"/>
    <property type="match status" value="1"/>
</dbReference>
<dbReference type="PANTHER" id="PTHR33452:SF1">
    <property type="entry name" value="INNER MEMBRANE PROTEIN YPHA-RELATED"/>
    <property type="match status" value="1"/>
</dbReference>
<evidence type="ECO:0000256" key="6">
    <source>
        <dbReference type="ARBA" id="ARBA00023136"/>
    </source>
</evidence>
<comment type="caution">
    <text evidence="8">The sequence shown here is derived from an EMBL/GenBank/DDBJ whole genome shotgun (WGS) entry which is preliminary data.</text>
</comment>
<dbReference type="PANTHER" id="PTHR33452">
    <property type="entry name" value="OXIDOREDUCTASE CATD-RELATED"/>
    <property type="match status" value="1"/>
</dbReference>
<dbReference type="InterPro" id="IPR051907">
    <property type="entry name" value="DoxX-like_oxidoreductase"/>
</dbReference>
<dbReference type="EMBL" id="JAEHFX010000002">
    <property type="protein sequence ID" value="MBK0402276.1"/>
    <property type="molecule type" value="Genomic_DNA"/>
</dbReference>
<evidence type="ECO:0000256" key="4">
    <source>
        <dbReference type="ARBA" id="ARBA00022692"/>
    </source>
</evidence>
<evidence type="ECO:0000313" key="8">
    <source>
        <dbReference type="EMBL" id="MBK0402276.1"/>
    </source>
</evidence>
<comment type="subcellular location">
    <subcellularLocation>
        <location evidence="1">Cell membrane</location>
        <topology evidence="1">Multi-pass membrane protein</topology>
    </subcellularLocation>
</comment>
<evidence type="ECO:0000256" key="7">
    <source>
        <dbReference type="SAM" id="Phobius"/>
    </source>
</evidence>
<comment type="similarity">
    <text evidence="2">Belongs to the DoxX family.</text>
</comment>
<sequence length="143" mass="15631">MKLLRNSYPARDFGLLILRIGIGVMFMLHGLPKMTGGLEKWTALGGSMQTFGIDFMPAFWGFMAAFAELVGGALMILGLFSRPVNFLLTITMIVAAMKHGVAGDGFKGYSHAVELGILFFCLYFIGPGRISLDAKYFPGEPLR</sequence>
<keyword evidence="5 7" id="KW-1133">Transmembrane helix</keyword>
<keyword evidence="9" id="KW-1185">Reference proteome</keyword>
<keyword evidence="4 7" id="KW-0812">Transmembrane</keyword>
<proteinExistence type="inferred from homology"/>
<reference evidence="8 9" key="1">
    <citation type="submission" date="2020-12" db="EMBL/GenBank/DDBJ databases">
        <title>Bacterial novel species Adhaeribacter sp. BT258 isolated from soil.</title>
        <authorList>
            <person name="Jung H.-Y."/>
        </authorList>
    </citation>
    <scope>NUCLEOTIDE SEQUENCE [LARGE SCALE GENOMIC DNA]</scope>
    <source>
        <strain evidence="8 9">BT258</strain>
    </source>
</reference>
<evidence type="ECO:0000256" key="1">
    <source>
        <dbReference type="ARBA" id="ARBA00004651"/>
    </source>
</evidence>
<protein>
    <submittedName>
        <fullName evidence="8">DoxX family protein</fullName>
    </submittedName>
</protein>
<organism evidence="8 9">
    <name type="scientific">Adhaeribacter terrigena</name>
    <dbReference type="NCBI Taxonomy" id="2793070"/>
    <lineage>
        <taxon>Bacteria</taxon>
        <taxon>Pseudomonadati</taxon>
        <taxon>Bacteroidota</taxon>
        <taxon>Cytophagia</taxon>
        <taxon>Cytophagales</taxon>
        <taxon>Hymenobacteraceae</taxon>
        <taxon>Adhaeribacter</taxon>
    </lineage>
</organism>
<evidence type="ECO:0000256" key="3">
    <source>
        <dbReference type="ARBA" id="ARBA00022475"/>
    </source>
</evidence>
<evidence type="ECO:0000256" key="2">
    <source>
        <dbReference type="ARBA" id="ARBA00006679"/>
    </source>
</evidence>
<feature type="transmembrane region" description="Helical" evidence="7">
    <location>
        <begin position="84"/>
        <end position="102"/>
    </location>
</feature>
<gene>
    <name evidence="8" type="ORF">I5M27_04725</name>
</gene>
<name>A0ABS1BZC7_9BACT</name>
<feature type="transmembrane region" description="Helical" evidence="7">
    <location>
        <begin position="108"/>
        <end position="126"/>
    </location>
</feature>
<feature type="transmembrane region" description="Helical" evidence="7">
    <location>
        <begin position="58"/>
        <end position="77"/>
    </location>
</feature>
<keyword evidence="3" id="KW-1003">Cell membrane</keyword>
<dbReference type="RefSeq" id="WP_200505021.1">
    <property type="nucleotide sequence ID" value="NZ_JAEHFX010000002.1"/>
</dbReference>
<evidence type="ECO:0000313" key="9">
    <source>
        <dbReference type="Proteomes" id="UP000644147"/>
    </source>
</evidence>
<evidence type="ECO:0000256" key="5">
    <source>
        <dbReference type="ARBA" id="ARBA00022989"/>
    </source>
</evidence>
<keyword evidence="6 7" id="KW-0472">Membrane</keyword>
<dbReference type="Proteomes" id="UP000644147">
    <property type="component" value="Unassembled WGS sequence"/>
</dbReference>
<dbReference type="InterPro" id="IPR032808">
    <property type="entry name" value="DoxX"/>
</dbReference>
<accession>A0ABS1BZC7</accession>
<feature type="transmembrane region" description="Helical" evidence="7">
    <location>
        <begin position="12"/>
        <end position="31"/>
    </location>
</feature>